<accession>A0A1F5EPG0</accession>
<sequence>MYPKYFDIHSHLDFPKFDDDREEVISRMRENEVFTISVGTDLENSKKVVEIAEKNENVFAIIGLHPNDNHLEDFKEEDYTELAKSKKVIGVGECGLDFFRLNNENRDVEKIRQISIFNKQIDFAVKHDLPLMIHIREAHEETLKILQEKKKHYGDRLRGNIHFFSGGVDLAKKYIDLGFTISFTGVVTFASDYDEVIRQMPLDKIMSETDAPFVAPVPFRGQRCEPAYVKEVVKRIAEIKNLDFEEVRTKMVENALREFKITL</sequence>
<organism evidence="4 5">
    <name type="scientific">Candidatus Campbellbacteria bacterium RIFCSPHIGHO2_01_FULL_34_10</name>
    <dbReference type="NCBI Taxonomy" id="1797577"/>
    <lineage>
        <taxon>Bacteria</taxon>
        <taxon>Candidatus Campbelliibacteriota</taxon>
    </lineage>
</organism>
<dbReference type="InterPro" id="IPR018228">
    <property type="entry name" value="DNase_TatD-rel_CS"/>
</dbReference>
<dbReference type="PANTHER" id="PTHR46124">
    <property type="entry name" value="D-AMINOACYL-TRNA DEACYLASE"/>
    <property type="match status" value="1"/>
</dbReference>
<feature type="binding site" evidence="3">
    <location>
        <position position="162"/>
    </location>
    <ligand>
        <name>a divalent metal cation</name>
        <dbReference type="ChEBI" id="CHEBI:60240"/>
        <label>2</label>
    </ligand>
</feature>
<dbReference type="EMBL" id="MEZZ01000009">
    <property type="protein sequence ID" value="OGD69281.1"/>
    <property type="molecule type" value="Genomic_DNA"/>
</dbReference>
<evidence type="ECO:0000256" key="1">
    <source>
        <dbReference type="ARBA" id="ARBA00022723"/>
    </source>
</evidence>
<dbReference type="PROSITE" id="PS01090">
    <property type="entry name" value="TATD_2"/>
    <property type="match status" value="1"/>
</dbReference>
<name>A0A1F5EPG0_9BACT</name>
<dbReference type="SUPFAM" id="SSF51556">
    <property type="entry name" value="Metallo-dependent hydrolases"/>
    <property type="match status" value="1"/>
</dbReference>
<feature type="binding site" evidence="3">
    <location>
        <position position="11"/>
    </location>
    <ligand>
        <name>a divalent metal cation</name>
        <dbReference type="ChEBI" id="CHEBI:60240"/>
        <label>1</label>
    </ligand>
</feature>
<gene>
    <name evidence="4" type="ORF">A2811_00205</name>
</gene>
<dbReference type="FunFam" id="3.20.20.140:FF:000005">
    <property type="entry name" value="TatD family hydrolase"/>
    <property type="match status" value="1"/>
</dbReference>
<dbReference type="GO" id="GO:0046872">
    <property type="term" value="F:metal ion binding"/>
    <property type="evidence" value="ECO:0007669"/>
    <property type="project" value="UniProtKB-KW"/>
</dbReference>
<evidence type="ECO:0000313" key="5">
    <source>
        <dbReference type="Proteomes" id="UP000186670"/>
    </source>
</evidence>
<protein>
    <recommendedName>
        <fullName evidence="6">Hydrolase TatD</fullName>
    </recommendedName>
</protein>
<dbReference type="PANTHER" id="PTHR46124:SF2">
    <property type="entry name" value="D-AMINOACYL-TRNA DEACYLASE"/>
    <property type="match status" value="1"/>
</dbReference>
<keyword evidence="2" id="KW-0378">Hydrolase</keyword>
<feature type="binding site" evidence="3">
    <location>
        <position position="134"/>
    </location>
    <ligand>
        <name>a divalent metal cation</name>
        <dbReference type="ChEBI" id="CHEBI:60240"/>
        <label>2</label>
    </ligand>
</feature>
<evidence type="ECO:0008006" key="6">
    <source>
        <dbReference type="Google" id="ProtNLM"/>
    </source>
</evidence>
<dbReference type="Pfam" id="PF01026">
    <property type="entry name" value="TatD_DNase"/>
    <property type="match status" value="1"/>
</dbReference>
<comment type="caution">
    <text evidence="4">The sequence shown here is derived from an EMBL/GenBank/DDBJ whole genome shotgun (WGS) entry which is preliminary data.</text>
</comment>
<keyword evidence="1 3" id="KW-0479">Metal-binding</keyword>
<dbReference type="GO" id="GO:0004536">
    <property type="term" value="F:DNA nuclease activity"/>
    <property type="evidence" value="ECO:0007669"/>
    <property type="project" value="InterPro"/>
</dbReference>
<dbReference type="InterPro" id="IPR001130">
    <property type="entry name" value="TatD-like"/>
</dbReference>
<dbReference type="InterPro" id="IPR032466">
    <property type="entry name" value="Metal_Hydrolase"/>
</dbReference>
<evidence type="ECO:0000256" key="2">
    <source>
        <dbReference type="ARBA" id="ARBA00022801"/>
    </source>
</evidence>
<feature type="binding site" evidence="3">
    <location>
        <position position="93"/>
    </location>
    <ligand>
        <name>a divalent metal cation</name>
        <dbReference type="ChEBI" id="CHEBI:60240"/>
        <label>1</label>
    </ligand>
</feature>
<feature type="binding site" evidence="3">
    <location>
        <position position="210"/>
    </location>
    <ligand>
        <name>a divalent metal cation</name>
        <dbReference type="ChEBI" id="CHEBI:60240"/>
        <label>1</label>
    </ligand>
</feature>
<dbReference type="InterPro" id="IPR015991">
    <property type="entry name" value="TatD/YcfH-like"/>
</dbReference>
<dbReference type="Proteomes" id="UP000186670">
    <property type="component" value="Unassembled WGS sequence"/>
</dbReference>
<dbReference type="CDD" id="cd01310">
    <property type="entry name" value="TatD_DNAse"/>
    <property type="match status" value="1"/>
</dbReference>
<dbReference type="PROSITE" id="PS01091">
    <property type="entry name" value="TATD_3"/>
    <property type="match status" value="1"/>
</dbReference>
<evidence type="ECO:0000256" key="3">
    <source>
        <dbReference type="PIRSR" id="PIRSR005902-1"/>
    </source>
</evidence>
<dbReference type="Gene3D" id="3.20.20.140">
    <property type="entry name" value="Metal-dependent hydrolases"/>
    <property type="match status" value="1"/>
</dbReference>
<dbReference type="NCBIfam" id="TIGR00010">
    <property type="entry name" value="YchF/TatD family DNA exonuclease"/>
    <property type="match status" value="1"/>
</dbReference>
<reference evidence="4 5" key="1">
    <citation type="journal article" date="2016" name="Nat. Commun.">
        <title>Thousands of microbial genomes shed light on interconnected biogeochemical processes in an aquifer system.</title>
        <authorList>
            <person name="Anantharaman K."/>
            <person name="Brown C.T."/>
            <person name="Hug L.A."/>
            <person name="Sharon I."/>
            <person name="Castelle C.J."/>
            <person name="Probst A.J."/>
            <person name="Thomas B.C."/>
            <person name="Singh A."/>
            <person name="Wilkins M.J."/>
            <person name="Karaoz U."/>
            <person name="Brodie E.L."/>
            <person name="Williams K.H."/>
            <person name="Hubbard S.S."/>
            <person name="Banfield J.F."/>
        </authorList>
    </citation>
    <scope>NUCLEOTIDE SEQUENCE [LARGE SCALE GENOMIC DNA]</scope>
</reference>
<proteinExistence type="predicted"/>
<dbReference type="PIRSF" id="PIRSF005902">
    <property type="entry name" value="DNase_TatD"/>
    <property type="match status" value="1"/>
</dbReference>
<dbReference type="AlphaFoldDB" id="A0A1F5EPG0"/>
<evidence type="ECO:0000313" key="4">
    <source>
        <dbReference type="EMBL" id="OGD69281.1"/>
    </source>
</evidence>
<feature type="binding site" evidence="3">
    <location>
        <position position="9"/>
    </location>
    <ligand>
        <name>a divalent metal cation</name>
        <dbReference type="ChEBI" id="CHEBI:60240"/>
        <label>1</label>
    </ligand>
</feature>
<dbReference type="GO" id="GO:0016788">
    <property type="term" value="F:hydrolase activity, acting on ester bonds"/>
    <property type="evidence" value="ECO:0007669"/>
    <property type="project" value="InterPro"/>
</dbReference>